<dbReference type="GO" id="GO:0008170">
    <property type="term" value="F:N-methyltransferase activity"/>
    <property type="evidence" value="ECO:0007669"/>
    <property type="project" value="InterPro"/>
</dbReference>
<name>A0A0J7JYF8_LASNI</name>
<keyword evidence="3" id="KW-0489">Methyltransferase</keyword>
<comment type="caution">
    <text evidence="3">The sequence shown here is derived from an EMBL/GenBank/DDBJ whole genome shotgun (WGS) entry which is preliminary data.</text>
</comment>
<keyword evidence="4" id="KW-1185">Reference proteome</keyword>
<dbReference type="PANTHER" id="PTHR42998:SF1">
    <property type="entry name" value="TYPE I RESTRICTION ENZYME HINDI METHYLASE SUBUNIT"/>
    <property type="match status" value="1"/>
</dbReference>
<dbReference type="InterPro" id="IPR002052">
    <property type="entry name" value="DNA_methylase_N6_adenine_CS"/>
</dbReference>
<reference evidence="3 4" key="1">
    <citation type="submission" date="2015-04" db="EMBL/GenBank/DDBJ databases">
        <title>Lasius niger genome sequencing.</title>
        <authorList>
            <person name="Konorov E.A."/>
            <person name="Nikitin M.A."/>
            <person name="Kirill M.V."/>
            <person name="Chang P."/>
        </authorList>
    </citation>
    <scope>NUCLEOTIDE SEQUENCE [LARGE SCALE GENOMIC DNA]</scope>
    <source>
        <tissue evidence="3">Whole</tissue>
    </source>
</reference>
<dbReference type="OrthoDB" id="10066313at2759"/>
<proteinExistence type="predicted"/>
<dbReference type="EMBL" id="LBMM01021547">
    <property type="protein sequence ID" value="KMQ83059.1"/>
    <property type="molecule type" value="Genomic_DNA"/>
</dbReference>
<gene>
    <name evidence="3" type="ORF">RF55_21057</name>
</gene>
<keyword evidence="1" id="KW-0680">Restriction system</keyword>
<evidence type="ECO:0000313" key="3">
    <source>
        <dbReference type="EMBL" id="KMQ83059.1"/>
    </source>
</evidence>
<dbReference type="GO" id="GO:0009307">
    <property type="term" value="P:DNA restriction-modification system"/>
    <property type="evidence" value="ECO:0007669"/>
    <property type="project" value="UniProtKB-KW"/>
</dbReference>
<dbReference type="InterPro" id="IPR029063">
    <property type="entry name" value="SAM-dependent_MTases_sf"/>
</dbReference>
<dbReference type="SUPFAM" id="SSF53335">
    <property type="entry name" value="S-adenosyl-L-methionine-dependent methyltransferases"/>
    <property type="match status" value="1"/>
</dbReference>
<dbReference type="Gene3D" id="3.40.50.150">
    <property type="entry name" value="Vaccinia Virus protein VP39"/>
    <property type="match status" value="1"/>
</dbReference>
<dbReference type="PRINTS" id="PR00507">
    <property type="entry name" value="N12N6MTFRASE"/>
</dbReference>
<feature type="domain" description="DNA methylase adenine-specific" evidence="2">
    <location>
        <begin position="49"/>
        <end position="371"/>
    </location>
</feature>
<sequence>MEAVERDNITLKGVLPSGYADPSLDQSMIGGLVEQFTNDIKPQKKGQSTRDLLGQVYEYFLGEFAGKEGKRGGEFYTPRCVVQLLVEMLSPEKGERIYDPCCGSGGMFIQSEKFIEAHGGAIGDIAIYGQESNQTTFKLAKMNLGVRGISANIKWNNGGSFLKDELPDERFEVILANPPFNVSDWWDAALKGDVRWQYGQPPQGNANFGWMSHILHHLTPDGRAGVVLANGSMSSGQRDEAAIRKNMIEQHVVDCIVALPGQMFFTTQIPACLWFLNKEKNPKTLRNRESEILFIDARKMGKMVSRTRRELTEDDISKISKTYHAWQGIEEAGKYQNIAGFCYAATLDEVAQNEFIVTPGRYVGVAESEEDTEPFLEKFSRLQTALLASLEESARLDKTIKENLGQIILPEKTEVKK</sequence>
<evidence type="ECO:0000259" key="2">
    <source>
        <dbReference type="Pfam" id="PF02384"/>
    </source>
</evidence>
<dbReference type="InterPro" id="IPR052916">
    <property type="entry name" value="Type-I_RE_MTase_Subunit"/>
</dbReference>
<dbReference type="Pfam" id="PF02384">
    <property type="entry name" value="N6_Mtase"/>
    <property type="match status" value="1"/>
</dbReference>
<dbReference type="PROSITE" id="PS00092">
    <property type="entry name" value="N6_MTASE"/>
    <property type="match status" value="1"/>
</dbReference>
<dbReference type="AlphaFoldDB" id="A0A0J7JYF8"/>
<dbReference type="Proteomes" id="UP000036403">
    <property type="component" value="Unassembled WGS sequence"/>
</dbReference>
<evidence type="ECO:0000313" key="4">
    <source>
        <dbReference type="Proteomes" id="UP000036403"/>
    </source>
</evidence>
<dbReference type="GO" id="GO:0003677">
    <property type="term" value="F:DNA binding"/>
    <property type="evidence" value="ECO:0007669"/>
    <property type="project" value="InterPro"/>
</dbReference>
<protein>
    <submittedName>
        <fullName evidence="3">Type i dna methyltransferase m subunit</fullName>
    </submittedName>
</protein>
<evidence type="ECO:0000256" key="1">
    <source>
        <dbReference type="ARBA" id="ARBA00022747"/>
    </source>
</evidence>
<dbReference type="STRING" id="67767.A0A0J7JYF8"/>
<dbReference type="InterPro" id="IPR003356">
    <property type="entry name" value="DNA_methylase_A-5"/>
</dbReference>
<accession>A0A0J7JYF8</accession>
<dbReference type="GO" id="GO:0032259">
    <property type="term" value="P:methylation"/>
    <property type="evidence" value="ECO:0007669"/>
    <property type="project" value="UniProtKB-KW"/>
</dbReference>
<organism evidence="3 4">
    <name type="scientific">Lasius niger</name>
    <name type="common">Black garden ant</name>
    <dbReference type="NCBI Taxonomy" id="67767"/>
    <lineage>
        <taxon>Eukaryota</taxon>
        <taxon>Metazoa</taxon>
        <taxon>Ecdysozoa</taxon>
        <taxon>Arthropoda</taxon>
        <taxon>Hexapoda</taxon>
        <taxon>Insecta</taxon>
        <taxon>Pterygota</taxon>
        <taxon>Neoptera</taxon>
        <taxon>Endopterygota</taxon>
        <taxon>Hymenoptera</taxon>
        <taxon>Apocrita</taxon>
        <taxon>Aculeata</taxon>
        <taxon>Formicoidea</taxon>
        <taxon>Formicidae</taxon>
        <taxon>Formicinae</taxon>
        <taxon>Lasius</taxon>
        <taxon>Lasius</taxon>
    </lineage>
</organism>
<dbReference type="CDD" id="cd02440">
    <property type="entry name" value="AdoMet_MTases"/>
    <property type="match status" value="1"/>
</dbReference>
<dbReference type="PaxDb" id="67767-A0A0J7JYF8"/>
<dbReference type="PANTHER" id="PTHR42998">
    <property type="entry name" value="TYPE I RESTRICTION ENZYME HINDVIIP M PROTEIN-RELATED"/>
    <property type="match status" value="1"/>
</dbReference>
<keyword evidence="3" id="KW-0808">Transferase</keyword>